<sequence length="333" mass="38422">MSIDSFKSLLPEMLGPVLQASLVSLRLSLGQFYSGVRTALGLQSNQLLIYYTERVFAGTANEEPNYLERGRCRKRRKLRFVVVNRRLVGCFKAQNQQSTFHLLLPSTKLWCDFVNTNYPHRLMSLNSSDSLVQMQIYFRTCMQPFGRLLASFDIHLNGPLKLLLDRVAKREYASQEIKEAYFLDWFLLRIPPHLNHCLKKLPLSKMSYIVYNMFEDPKNFFIEWEQHEGDVIDGDIWGSATGRMRNWTFFTKTATRSSLASLASSDSFNSQGKSMQAVSSNELPRTPKRLFEKLTELVVTSILWPRFATGNQARRFVRQANLHALLKSTSLNL</sequence>
<keyword evidence="3" id="KW-1185">Reference proteome</keyword>
<dbReference type="EMBL" id="GL732661">
    <property type="protein sequence ID" value="EFX68177.1"/>
    <property type="molecule type" value="Genomic_DNA"/>
</dbReference>
<name>E9HJA9_DAPPU</name>
<dbReference type="EMBL" id="GL732902">
    <property type="protein sequence ID" value="EFX63995.1"/>
    <property type="molecule type" value="Genomic_DNA"/>
</dbReference>
<evidence type="ECO:0000313" key="1">
    <source>
        <dbReference type="EMBL" id="EFX63995.1"/>
    </source>
</evidence>
<dbReference type="KEGG" id="dpx:DAPPUDRAFT_114810"/>
<protein>
    <submittedName>
        <fullName evidence="2">Uncharacterized protein</fullName>
    </submittedName>
</protein>
<dbReference type="KEGG" id="dpx:DAPPUDRAFT_118631"/>
<accession>E9HJA9</accession>
<dbReference type="AlphaFoldDB" id="E9HJA9"/>
<organism evidence="2 3">
    <name type="scientific">Daphnia pulex</name>
    <name type="common">Water flea</name>
    <dbReference type="NCBI Taxonomy" id="6669"/>
    <lineage>
        <taxon>Eukaryota</taxon>
        <taxon>Metazoa</taxon>
        <taxon>Ecdysozoa</taxon>
        <taxon>Arthropoda</taxon>
        <taxon>Crustacea</taxon>
        <taxon>Branchiopoda</taxon>
        <taxon>Diplostraca</taxon>
        <taxon>Cladocera</taxon>
        <taxon>Anomopoda</taxon>
        <taxon>Daphniidae</taxon>
        <taxon>Daphnia</taxon>
    </lineage>
</organism>
<dbReference type="Proteomes" id="UP000000305">
    <property type="component" value="Unassembled WGS sequence"/>
</dbReference>
<dbReference type="HOGENOM" id="CLU_783598_0_0_1"/>
<proteinExistence type="predicted"/>
<evidence type="ECO:0000313" key="2">
    <source>
        <dbReference type="EMBL" id="EFX68177.1"/>
    </source>
</evidence>
<evidence type="ECO:0000313" key="3">
    <source>
        <dbReference type="Proteomes" id="UP000000305"/>
    </source>
</evidence>
<gene>
    <name evidence="2" type="ORF">DAPPUDRAFT_114810</name>
    <name evidence="1" type="ORF">DAPPUDRAFT_118631</name>
</gene>
<reference evidence="2 3" key="1">
    <citation type="journal article" date="2011" name="Science">
        <title>The ecoresponsive genome of Daphnia pulex.</title>
        <authorList>
            <person name="Colbourne J.K."/>
            <person name="Pfrender M.E."/>
            <person name="Gilbert D."/>
            <person name="Thomas W.K."/>
            <person name="Tucker A."/>
            <person name="Oakley T.H."/>
            <person name="Tokishita S."/>
            <person name="Aerts A."/>
            <person name="Arnold G.J."/>
            <person name="Basu M.K."/>
            <person name="Bauer D.J."/>
            <person name="Caceres C.E."/>
            <person name="Carmel L."/>
            <person name="Casola C."/>
            <person name="Choi J.H."/>
            <person name="Detter J.C."/>
            <person name="Dong Q."/>
            <person name="Dusheyko S."/>
            <person name="Eads B.D."/>
            <person name="Frohlich T."/>
            <person name="Geiler-Samerotte K.A."/>
            <person name="Gerlach D."/>
            <person name="Hatcher P."/>
            <person name="Jogdeo S."/>
            <person name="Krijgsveld J."/>
            <person name="Kriventseva E.V."/>
            <person name="Kultz D."/>
            <person name="Laforsch C."/>
            <person name="Lindquist E."/>
            <person name="Lopez J."/>
            <person name="Manak J.R."/>
            <person name="Muller J."/>
            <person name="Pangilinan J."/>
            <person name="Patwardhan R.P."/>
            <person name="Pitluck S."/>
            <person name="Pritham E.J."/>
            <person name="Rechtsteiner A."/>
            <person name="Rho M."/>
            <person name="Rogozin I.B."/>
            <person name="Sakarya O."/>
            <person name="Salamov A."/>
            <person name="Schaack S."/>
            <person name="Shapiro H."/>
            <person name="Shiga Y."/>
            <person name="Skalitzky C."/>
            <person name="Smith Z."/>
            <person name="Souvorov A."/>
            <person name="Sung W."/>
            <person name="Tang Z."/>
            <person name="Tsuchiya D."/>
            <person name="Tu H."/>
            <person name="Vos H."/>
            <person name="Wang M."/>
            <person name="Wolf Y.I."/>
            <person name="Yamagata H."/>
            <person name="Yamada T."/>
            <person name="Ye Y."/>
            <person name="Shaw J.R."/>
            <person name="Andrews J."/>
            <person name="Crease T.J."/>
            <person name="Tang H."/>
            <person name="Lucas S.M."/>
            <person name="Robertson H.M."/>
            <person name="Bork P."/>
            <person name="Koonin E.V."/>
            <person name="Zdobnov E.M."/>
            <person name="Grigoriev I.V."/>
            <person name="Lynch M."/>
            <person name="Boore J.L."/>
        </authorList>
    </citation>
    <scope>NUCLEOTIDE SEQUENCE [LARGE SCALE GENOMIC DNA]</scope>
</reference>